<feature type="transmembrane region" description="Helical" evidence="1">
    <location>
        <begin position="78"/>
        <end position="99"/>
    </location>
</feature>
<dbReference type="Pfam" id="PF11188">
    <property type="entry name" value="DUF2975"/>
    <property type="match status" value="1"/>
</dbReference>
<name>A0A923N778_9BACT</name>
<feature type="transmembrane region" description="Helical" evidence="1">
    <location>
        <begin position="56"/>
        <end position="72"/>
    </location>
</feature>
<organism evidence="2 3">
    <name type="scientific">Pontibacter cellulosilyticus</name>
    <dbReference type="NCBI Taxonomy" id="1720253"/>
    <lineage>
        <taxon>Bacteria</taxon>
        <taxon>Pseudomonadati</taxon>
        <taxon>Bacteroidota</taxon>
        <taxon>Cytophagia</taxon>
        <taxon>Cytophagales</taxon>
        <taxon>Hymenobacteraceae</taxon>
        <taxon>Pontibacter</taxon>
    </lineage>
</organism>
<keyword evidence="1" id="KW-1133">Transmembrane helix</keyword>
<reference evidence="2" key="1">
    <citation type="submission" date="2020-08" db="EMBL/GenBank/DDBJ databases">
        <title>Pontibacter sp. SD6 16S ribosomal RNA gene Genome sequencing and assembly.</title>
        <authorList>
            <person name="Kang M."/>
        </authorList>
    </citation>
    <scope>NUCLEOTIDE SEQUENCE</scope>
    <source>
        <strain evidence="2">SD6</strain>
    </source>
</reference>
<gene>
    <name evidence="2" type="ORF">H8S84_11610</name>
</gene>
<accession>A0A923N778</accession>
<dbReference type="AlphaFoldDB" id="A0A923N778"/>
<dbReference type="EMBL" id="JACRVF010000003">
    <property type="protein sequence ID" value="MBC5993483.1"/>
    <property type="molecule type" value="Genomic_DNA"/>
</dbReference>
<keyword evidence="1" id="KW-0472">Membrane</keyword>
<comment type="caution">
    <text evidence="2">The sequence shown here is derived from an EMBL/GenBank/DDBJ whole genome shotgun (WGS) entry which is preliminary data.</text>
</comment>
<evidence type="ECO:0000313" key="3">
    <source>
        <dbReference type="Proteomes" id="UP000603640"/>
    </source>
</evidence>
<dbReference type="Proteomes" id="UP000603640">
    <property type="component" value="Unassembled WGS sequence"/>
</dbReference>
<dbReference type="RefSeq" id="WP_187067508.1">
    <property type="nucleotide sequence ID" value="NZ_JACRVF010000003.1"/>
</dbReference>
<evidence type="ECO:0000313" key="2">
    <source>
        <dbReference type="EMBL" id="MBC5993483.1"/>
    </source>
</evidence>
<feature type="transmembrane region" description="Helical" evidence="1">
    <location>
        <begin position="12"/>
        <end position="36"/>
    </location>
</feature>
<keyword evidence="1" id="KW-0812">Transmembrane</keyword>
<keyword evidence="3" id="KW-1185">Reference proteome</keyword>
<sequence>MFLQDISQLSLYLFYLQSVAILIIWIFILQQISKLIRSVRELQTFRNSNSTTLRRIGRYCFLIFILTAFRWAETETGSFIGIYINYLPVLFMLGAFILAEIFEEGNKLYEAEQLTI</sequence>
<dbReference type="InterPro" id="IPR021354">
    <property type="entry name" value="DUF2975"/>
</dbReference>
<proteinExistence type="predicted"/>
<evidence type="ECO:0000256" key="1">
    <source>
        <dbReference type="SAM" id="Phobius"/>
    </source>
</evidence>
<protein>
    <submittedName>
        <fullName evidence="2">DUF2975 domain-containing protein</fullName>
    </submittedName>
</protein>